<dbReference type="EMBL" id="JARQWQ010000019">
    <property type="protein sequence ID" value="KAK2565673.1"/>
    <property type="molecule type" value="Genomic_DNA"/>
</dbReference>
<evidence type="ECO:0000313" key="1">
    <source>
        <dbReference type="EMBL" id="KAK2565673.1"/>
    </source>
</evidence>
<comment type="caution">
    <text evidence="1">The sequence shown here is derived from an EMBL/GenBank/DDBJ whole genome shotgun (WGS) entry which is preliminary data.</text>
</comment>
<protein>
    <submittedName>
        <fullName evidence="1">Uncharacterized protein</fullName>
    </submittedName>
</protein>
<organism evidence="1 2">
    <name type="scientific">Acropora cervicornis</name>
    <name type="common">Staghorn coral</name>
    <dbReference type="NCBI Taxonomy" id="6130"/>
    <lineage>
        <taxon>Eukaryota</taxon>
        <taxon>Metazoa</taxon>
        <taxon>Cnidaria</taxon>
        <taxon>Anthozoa</taxon>
        <taxon>Hexacorallia</taxon>
        <taxon>Scleractinia</taxon>
        <taxon>Astrocoeniina</taxon>
        <taxon>Acroporidae</taxon>
        <taxon>Acropora</taxon>
    </lineage>
</organism>
<dbReference type="Proteomes" id="UP001249851">
    <property type="component" value="Unassembled WGS sequence"/>
</dbReference>
<dbReference type="AlphaFoldDB" id="A0AAD9QQP9"/>
<evidence type="ECO:0000313" key="2">
    <source>
        <dbReference type="Proteomes" id="UP001249851"/>
    </source>
</evidence>
<reference evidence="1" key="1">
    <citation type="journal article" date="2023" name="G3 (Bethesda)">
        <title>Whole genome assembly and annotation of the endangered Caribbean coral Acropora cervicornis.</title>
        <authorList>
            <person name="Selwyn J.D."/>
            <person name="Vollmer S.V."/>
        </authorList>
    </citation>
    <scope>NUCLEOTIDE SEQUENCE</scope>
    <source>
        <strain evidence="1">K2</strain>
    </source>
</reference>
<gene>
    <name evidence="1" type="ORF">P5673_010841</name>
</gene>
<proteinExistence type="predicted"/>
<keyword evidence="2" id="KW-1185">Reference proteome</keyword>
<sequence>MQNLPSPDGRGWKMEGGNLVPLLTTKEHAPRNIVDLTACRCKKSACTRNVPFSVAYTSDDPDDVYWCWEQLYNQVLDDHAPVTTRQTIGSKFITPDIRKSIRERDRLNKKFNKSRNHEDWEKYGAKKILEHDQTLHLFRQE</sequence>
<reference evidence="1" key="2">
    <citation type="journal article" date="2023" name="Science">
        <title>Genomic signatures of disease resistance in endangered staghorn corals.</title>
        <authorList>
            <person name="Vollmer S.V."/>
            <person name="Selwyn J.D."/>
            <person name="Despard B.A."/>
            <person name="Roesel C.L."/>
        </authorList>
    </citation>
    <scope>NUCLEOTIDE SEQUENCE</scope>
    <source>
        <strain evidence="1">K2</strain>
    </source>
</reference>
<accession>A0AAD9QQP9</accession>
<name>A0AAD9QQP9_ACRCE</name>